<name>A0AAN7QHP0_9COLE</name>
<gene>
    <name evidence="2" type="ORF">RN001_010684</name>
</gene>
<evidence type="ECO:0000313" key="2">
    <source>
        <dbReference type="EMBL" id="KAK4878178.1"/>
    </source>
</evidence>
<organism evidence="2 3">
    <name type="scientific">Aquatica leii</name>
    <dbReference type="NCBI Taxonomy" id="1421715"/>
    <lineage>
        <taxon>Eukaryota</taxon>
        <taxon>Metazoa</taxon>
        <taxon>Ecdysozoa</taxon>
        <taxon>Arthropoda</taxon>
        <taxon>Hexapoda</taxon>
        <taxon>Insecta</taxon>
        <taxon>Pterygota</taxon>
        <taxon>Neoptera</taxon>
        <taxon>Endopterygota</taxon>
        <taxon>Coleoptera</taxon>
        <taxon>Polyphaga</taxon>
        <taxon>Elateriformia</taxon>
        <taxon>Elateroidea</taxon>
        <taxon>Lampyridae</taxon>
        <taxon>Luciolinae</taxon>
        <taxon>Aquatica</taxon>
    </lineage>
</organism>
<sequence length="231" mass="26120">MTYFCCGGIRYIRTNTNTRTDLVAAVFGITLSMGRSMLPSMLPGVEAGRDAIYISRWFAYEALKFLEDRDEPRKRLMTKTDDILGNEEDIENNPKSQPDTTAPVSTQRPTKRAKKAVDNNASMMSSAFNIFSEAAKKMDNQPTKPNKIDLFFAYIAAKVNKYALAVQNSVQHVVFEIRIKADTGIYGWGALNLQQSNHWQNLPGVPIHSQQYHLQPLHPCHLPAPNYFQVH</sequence>
<reference evidence="3" key="1">
    <citation type="submission" date="2023-01" db="EMBL/GenBank/DDBJ databases">
        <title>Key to firefly adult light organ development and bioluminescence: homeobox transcription factors regulate luciferase expression and transportation to peroxisome.</title>
        <authorList>
            <person name="Fu X."/>
        </authorList>
    </citation>
    <scope>NUCLEOTIDE SEQUENCE [LARGE SCALE GENOMIC DNA]</scope>
</reference>
<comment type="caution">
    <text evidence="2">The sequence shown here is derived from an EMBL/GenBank/DDBJ whole genome shotgun (WGS) entry which is preliminary data.</text>
</comment>
<evidence type="ECO:0000256" key="1">
    <source>
        <dbReference type="SAM" id="MobiDB-lite"/>
    </source>
</evidence>
<protein>
    <submittedName>
        <fullName evidence="2">Uncharacterized protein</fullName>
    </submittedName>
</protein>
<feature type="compositionally biased region" description="Polar residues" evidence="1">
    <location>
        <begin position="93"/>
        <end position="108"/>
    </location>
</feature>
<proteinExistence type="predicted"/>
<keyword evidence="3" id="KW-1185">Reference proteome</keyword>
<evidence type="ECO:0000313" key="3">
    <source>
        <dbReference type="Proteomes" id="UP001353858"/>
    </source>
</evidence>
<feature type="region of interest" description="Disordered" evidence="1">
    <location>
        <begin position="79"/>
        <end position="118"/>
    </location>
</feature>
<dbReference type="EMBL" id="JARPUR010000004">
    <property type="protein sequence ID" value="KAK4878178.1"/>
    <property type="molecule type" value="Genomic_DNA"/>
</dbReference>
<dbReference type="AlphaFoldDB" id="A0AAN7QHP0"/>
<dbReference type="Proteomes" id="UP001353858">
    <property type="component" value="Unassembled WGS sequence"/>
</dbReference>
<accession>A0AAN7QHP0</accession>